<dbReference type="NCBIfam" id="TIGR01499">
    <property type="entry name" value="folC"/>
    <property type="match status" value="1"/>
</dbReference>
<dbReference type="Gene3D" id="3.40.1190.10">
    <property type="entry name" value="Mur-like, catalytic domain"/>
    <property type="match status" value="1"/>
</dbReference>
<dbReference type="Proteomes" id="UP001519460">
    <property type="component" value="Unassembled WGS sequence"/>
</dbReference>
<dbReference type="GO" id="GO:0004326">
    <property type="term" value="F:tetrahydrofolylpolyglutamate synthase activity"/>
    <property type="evidence" value="ECO:0007669"/>
    <property type="project" value="UniProtKB-EC"/>
</dbReference>
<organism evidence="13 14">
    <name type="scientific">Batillaria attramentaria</name>
    <dbReference type="NCBI Taxonomy" id="370345"/>
    <lineage>
        <taxon>Eukaryota</taxon>
        <taxon>Metazoa</taxon>
        <taxon>Spiralia</taxon>
        <taxon>Lophotrochozoa</taxon>
        <taxon>Mollusca</taxon>
        <taxon>Gastropoda</taxon>
        <taxon>Caenogastropoda</taxon>
        <taxon>Sorbeoconcha</taxon>
        <taxon>Cerithioidea</taxon>
        <taxon>Batillariidae</taxon>
        <taxon>Batillaria</taxon>
    </lineage>
</organism>
<dbReference type="SUPFAM" id="SSF53244">
    <property type="entry name" value="MurD-like peptide ligases, peptide-binding domain"/>
    <property type="match status" value="1"/>
</dbReference>
<dbReference type="AlphaFoldDB" id="A0ABD0KK97"/>
<comment type="caution">
    <text evidence="13">The sequence shown here is derived from an EMBL/GenBank/DDBJ whole genome shotgun (WGS) entry which is preliminary data.</text>
</comment>
<proteinExistence type="inferred from homology"/>
<dbReference type="EC" id="6.3.2.17" evidence="3"/>
<keyword evidence="7" id="KW-0547">Nucleotide-binding</keyword>
<keyword evidence="8" id="KW-0067">ATP-binding</keyword>
<keyword evidence="14" id="KW-1185">Reference proteome</keyword>
<evidence type="ECO:0000256" key="1">
    <source>
        <dbReference type="ARBA" id="ARBA00005150"/>
    </source>
</evidence>
<accession>A0ABD0KK97</accession>
<keyword evidence="5" id="KW-0436">Ligase</keyword>
<gene>
    <name evidence="13" type="ORF">BaRGS_00021354</name>
</gene>
<dbReference type="PROSITE" id="PS01012">
    <property type="entry name" value="FOLYLPOLYGLU_SYNT_2"/>
    <property type="match status" value="1"/>
</dbReference>
<comment type="catalytic activity">
    <reaction evidence="12">
        <text>(6S)-5,6,7,8-tetrahydrofolyl-(gamma-L-Glu)(n) + L-glutamate + ATP = (6S)-5,6,7,8-tetrahydrofolyl-(gamma-L-Glu)(n+1) + ADP + phosphate + H(+)</text>
        <dbReference type="Rhea" id="RHEA:10580"/>
        <dbReference type="Rhea" id="RHEA-COMP:14738"/>
        <dbReference type="Rhea" id="RHEA-COMP:14740"/>
        <dbReference type="ChEBI" id="CHEBI:15378"/>
        <dbReference type="ChEBI" id="CHEBI:29985"/>
        <dbReference type="ChEBI" id="CHEBI:30616"/>
        <dbReference type="ChEBI" id="CHEBI:43474"/>
        <dbReference type="ChEBI" id="CHEBI:141005"/>
        <dbReference type="ChEBI" id="CHEBI:456216"/>
        <dbReference type="EC" id="6.3.2.17"/>
    </reaction>
</comment>
<evidence type="ECO:0000313" key="14">
    <source>
        <dbReference type="Proteomes" id="UP001519460"/>
    </source>
</evidence>
<dbReference type="GO" id="GO:0046872">
    <property type="term" value="F:metal ion binding"/>
    <property type="evidence" value="ECO:0007669"/>
    <property type="project" value="UniProtKB-KW"/>
</dbReference>
<evidence type="ECO:0000256" key="6">
    <source>
        <dbReference type="ARBA" id="ARBA00022723"/>
    </source>
</evidence>
<dbReference type="EMBL" id="JACVVK020000165">
    <property type="protein sequence ID" value="KAK7487392.1"/>
    <property type="molecule type" value="Genomic_DNA"/>
</dbReference>
<comment type="similarity">
    <text evidence="2">Belongs to the folylpolyglutamate synthase family.</text>
</comment>
<dbReference type="Gene3D" id="3.90.190.20">
    <property type="entry name" value="Mur ligase, C-terminal domain"/>
    <property type="match status" value="1"/>
</dbReference>
<dbReference type="InterPro" id="IPR001645">
    <property type="entry name" value="Folylpolyglutamate_synth"/>
</dbReference>
<evidence type="ECO:0000313" key="13">
    <source>
        <dbReference type="EMBL" id="KAK7487392.1"/>
    </source>
</evidence>
<keyword evidence="6" id="KW-0479">Metal-binding</keyword>
<dbReference type="GO" id="GO:0006730">
    <property type="term" value="P:one-carbon metabolic process"/>
    <property type="evidence" value="ECO:0007669"/>
    <property type="project" value="UniProtKB-KW"/>
</dbReference>
<dbReference type="PROSITE" id="PS01011">
    <property type="entry name" value="FOLYLPOLYGLU_SYNT_1"/>
    <property type="match status" value="1"/>
</dbReference>
<evidence type="ECO:0000256" key="5">
    <source>
        <dbReference type="ARBA" id="ARBA00022598"/>
    </source>
</evidence>
<evidence type="ECO:0000256" key="7">
    <source>
        <dbReference type="ARBA" id="ARBA00022741"/>
    </source>
</evidence>
<evidence type="ECO:0000256" key="12">
    <source>
        <dbReference type="ARBA" id="ARBA00047493"/>
    </source>
</evidence>
<evidence type="ECO:0000256" key="10">
    <source>
        <dbReference type="ARBA" id="ARBA00030592"/>
    </source>
</evidence>
<keyword evidence="9" id="KW-0460">Magnesium</keyword>
<sequence length="543" mass="59140">MLPVSNISTTGKAMRPQTEYEMALLVLKERGMQDAILKRYMPEPPRDTVFQHTRNCLKWIGITLDEIDKLSVIHVAGTKGKGSTCSYVESILRHHGYKTGCFSSPHTVDYRERICINGQMVSKDVFSSAFWHVYEKLLLSKGPNDRMPSMFCLVLLVAIYIFVRVEEVDVAIIEVGVGGQFDQTNVIRRPVVCGITALHLDHQDVLGNTIGEIAWHKAGIFKKGVPAVTTPQSSHCAMEVLVNSANERECPLFVAPPLNESQLGEGLCLGIAGGKQLYNAALAVQLARIWLQDKNGLGHSQKERKAYQGPLSDVADIPELSTSKLSAEMMTGLVNTRLAGRAQIMRKGNVTYYLDGAHTTGSMEQCAQWFQDEATKEQSTIHMGKPRHAVPHLHYLKDCGFRVAAFCPSVVSTSARGHFVDHLSLTYDPADANQRAAQQVEDWEAILSSRPTGQPNVCNGDASADPACLSASFTSTVSALWWASLGKNVSLEALARADLRMDGGGLRGGAVEVPDVDAAHVQVLVTGSMLMAGGAIKLLDAKE</sequence>
<comment type="pathway">
    <text evidence="1">Cofactor biosynthesis; tetrahydrofolylpolyglutamate biosynthesis.</text>
</comment>
<dbReference type="SUPFAM" id="SSF53623">
    <property type="entry name" value="MurD-like peptide ligases, catalytic domain"/>
    <property type="match status" value="1"/>
</dbReference>
<evidence type="ECO:0000256" key="4">
    <source>
        <dbReference type="ARBA" id="ARBA00022563"/>
    </source>
</evidence>
<protein>
    <recommendedName>
        <fullName evidence="3">tetrahydrofolate synthase</fullName>
        <ecNumber evidence="3">6.3.2.17</ecNumber>
    </recommendedName>
    <alternativeName>
        <fullName evidence="11">Folylpoly-gamma-glutamate synthetase</fullName>
    </alternativeName>
    <alternativeName>
        <fullName evidence="10">Tetrahydrofolylpolyglutamate synthase</fullName>
    </alternativeName>
</protein>
<reference evidence="13 14" key="1">
    <citation type="journal article" date="2023" name="Sci. Data">
        <title>Genome assembly of the Korean intertidal mud-creeper Batillaria attramentaria.</title>
        <authorList>
            <person name="Patra A.K."/>
            <person name="Ho P.T."/>
            <person name="Jun S."/>
            <person name="Lee S.J."/>
            <person name="Kim Y."/>
            <person name="Won Y.J."/>
        </authorList>
    </citation>
    <scope>NUCLEOTIDE SEQUENCE [LARGE SCALE GENOMIC DNA]</scope>
    <source>
        <strain evidence="13">Wonlab-2016</strain>
    </source>
</reference>
<dbReference type="GO" id="GO:0005524">
    <property type="term" value="F:ATP binding"/>
    <property type="evidence" value="ECO:0007669"/>
    <property type="project" value="UniProtKB-KW"/>
</dbReference>
<dbReference type="InterPro" id="IPR036565">
    <property type="entry name" value="Mur-like_cat_sf"/>
</dbReference>
<evidence type="ECO:0000256" key="2">
    <source>
        <dbReference type="ARBA" id="ARBA00008276"/>
    </source>
</evidence>
<dbReference type="InterPro" id="IPR018109">
    <property type="entry name" value="Folylpolyglutamate_synth_CS"/>
</dbReference>
<dbReference type="PANTHER" id="PTHR11136">
    <property type="entry name" value="FOLYLPOLYGLUTAMATE SYNTHASE-RELATED"/>
    <property type="match status" value="1"/>
</dbReference>
<evidence type="ECO:0000256" key="11">
    <source>
        <dbReference type="ARBA" id="ARBA00030876"/>
    </source>
</evidence>
<dbReference type="PANTHER" id="PTHR11136:SF5">
    <property type="entry name" value="FOLYLPOLYGLUTAMATE SYNTHASE, MITOCHONDRIAL"/>
    <property type="match status" value="1"/>
</dbReference>
<evidence type="ECO:0000256" key="8">
    <source>
        <dbReference type="ARBA" id="ARBA00022840"/>
    </source>
</evidence>
<keyword evidence="4" id="KW-0554">One-carbon metabolism</keyword>
<dbReference type="InterPro" id="IPR036615">
    <property type="entry name" value="Mur_ligase_C_dom_sf"/>
</dbReference>
<evidence type="ECO:0000256" key="9">
    <source>
        <dbReference type="ARBA" id="ARBA00022842"/>
    </source>
</evidence>
<evidence type="ECO:0000256" key="3">
    <source>
        <dbReference type="ARBA" id="ARBA00013025"/>
    </source>
</evidence>
<name>A0ABD0KK97_9CAEN</name>